<keyword evidence="8" id="KW-0408">Iron</keyword>
<evidence type="ECO:0000256" key="1">
    <source>
        <dbReference type="ARBA" id="ARBA00001954"/>
    </source>
</evidence>
<dbReference type="InterPro" id="IPR012348">
    <property type="entry name" value="RNR-like"/>
</dbReference>
<dbReference type="PANTHER" id="PTHR31155">
    <property type="entry name" value="ACYL- ACYL-CARRIER-PROTEIN DESATURASE-RELATED"/>
    <property type="match status" value="1"/>
</dbReference>
<comment type="similarity">
    <text evidence="2">Belongs to the fatty acid desaturase type 2 family.</text>
</comment>
<dbReference type="AlphaFoldDB" id="A0A841IWX1"/>
<dbReference type="PANTHER" id="PTHR31155:SF9">
    <property type="entry name" value="STEAROYL-[ACYL-CARRIER-PROTEIN] 9-DESATURASE 7, CHLOROPLASTIC"/>
    <property type="match status" value="1"/>
</dbReference>
<dbReference type="Proteomes" id="UP000552700">
    <property type="component" value="Unassembled WGS sequence"/>
</dbReference>
<dbReference type="GO" id="GO:0046872">
    <property type="term" value="F:metal ion binding"/>
    <property type="evidence" value="ECO:0007669"/>
    <property type="project" value="UniProtKB-KW"/>
</dbReference>
<evidence type="ECO:0000256" key="10">
    <source>
        <dbReference type="ARBA" id="ARBA00023160"/>
    </source>
</evidence>
<protein>
    <submittedName>
        <fullName evidence="11">Acyl-[acyl-carrier-protein] desaturase</fullName>
        <ecNumber evidence="11">1.14.19.2</ecNumber>
    </submittedName>
</protein>
<dbReference type="Gene3D" id="1.10.620.20">
    <property type="entry name" value="Ribonucleotide Reductase, subunit A"/>
    <property type="match status" value="1"/>
</dbReference>
<evidence type="ECO:0000313" key="12">
    <source>
        <dbReference type="Proteomes" id="UP000552700"/>
    </source>
</evidence>
<evidence type="ECO:0000256" key="8">
    <source>
        <dbReference type="ARBA" id="ARBA00023004"/>
    </source>
</evidence>
<keyword evidence="6" id="KW-0276">Fatty acid metabolism</keyword>
<dbReference type="SUPFAM" id="SSF47240">
    <property type="entry name" value="Ferritin-like"/>
    <property type="match status" value="1"/>
</dbReference>
<keyword evidence="5" id="KW-0479">Metal-binding</keyword>
<dbReference type="InterPro" id="IPR005067">
    <property type="entry name" value="Fatty_acid_desaturase-2"/>
</dbReference>
<dbReference type="GO" id="GO:0006633">
    <property type="term" value="P:fatty acid biosynthetic process"/>
    <property type="evidence" value="ECO:0007669"/>
    <property type="project" value="UniProtKB-KW"/>
</dbReference>
<keyword evidence="7 11" id="KW-0560">Oxidoreductase</keyword>
<dbReference type="InterPro" id="IPR009078">
    <property type="entry name" value="Ferritin-like_SF"/>
</dbReference>
<gene>
    <name evidence="11" type="ORF">FHS92_000581</name>
</gene>
<dbReference type="EC" id="1.14.19.2" evidence="11"/>
<dbReference type="Pfam" id="PF03405">
    <property type="entry name" value="FA_desaturase_2"/>
    <property type="match status" value="1"/>
</dbReference>
<keyword evidence="10" id="KW-0275">Fatty acid biosynthesis</keyword>
<accession>A0A841IWX1</accession>
<dbReference type="RefSeq" id="WP_184077349.1">
    <property type="nucleotide sequence ID" value="NZ_JACIJP010000001.1"/>
</dbReference>
<reference evidence="11 12" key="1">
    <citation type="submission" date="2020-08" db="EMBL/GenBank/DDBJ databases">
        <title>Genomic Encyclopedia of Type Strains, Phase IV (KMG-IV): sequencing the most valuable type-strain genomes for metagenomic binning, comparative biology and taxonomic classification.</title>
        <authorList>
            <person name="Goeker M."/>
        </authorList>
    </citation>
    <scope>NUCLEOTIDE SEQUENCE [LARGE SCALE GENOMIC DNA]</scope>
    <source>
        <strain evidence="11 12">DSM 102255</strain>
    </source>
</reference>
<evidence type="ECO:0000256" key="3">
    <source>
        <dbReference type="ARBA" id="ARBA00011738"/>
    </source>
</evidence>
<comment type="caution">
    <text evidence="11">The sequence shown here is derived from an EMBL/GenBank/DDBJ whole genome shotgun (WGS) entry which is preliminary data.</text>
</comment>
<keyword evidence="9" id="KW-0443">Lipid metabolism</keyword>
<name>A0A841IWX1_9SPHN</name>
<evidence type="ECO:0000256" key="7">
    <source>
        <dbReference type="ARBA" id="ARBA00023002"/>
    </source>
</evidence>
<dbReference type="GO" id="GO:0005829">
    <property type="term" value="C:cytosol"/>
    <property type="evidence" value="ECO:0007669"/>
    <property type="project" value="TreeGrafter"/>
</dbReference>
<evidence type="ECO:0000256" key="2">
    <source>
        <dbReference type="ARBA" id="ARBA00008749"/>
    </source>
</evidence>
<evidence type="ECO:0000256" key="5">
    <source>
        <dbReference type="ARBA" id="ARBA00022723"/>
    </source>
</evidence>
<evidence type="ECO:0000256" key="6">
    <source>
        <dbReference type="ARBA" id="ARBA00022832"/>
    </source>
</evidence>
<dbReference type="EMBL" id="JACIJP010000001">
    <property type="protein sequence ID" value="MBB6122874.1"/>
    <property type="molecule type" value="Genomic_DNA"/>
</dbReference>
<comment type="subunit">
    <text evidence="3">Homodimer.</text>
</comment>
<sequence length="265" mass="31251">MAVSYQRKEAMYRAYMEFFELAEKKRRWNIWDDIPWDDLDPRLNNEGDAMRLETYCGVELYLPDYIAEGVNISREIFGQAWFAANWAYEESKHALVFREYLVRSGLRTTEEYMKFEESVLEQRWQSRTITLRQTTIYGAFQELLTYHIYRKQYDRAKLAENTVLMRVMELIARDEAAHCGFYRKIVQYELDDDRDGATEDIVSVLGSFSMPGSDIMPNYQDRLATPDAGLTREQFMRHIIFPTLKTFGVTRGDIARIQSAKAERA</sequence>
<evidence type="ECO:0000256" key="9">
    <source>
        <dbReference type="ARBA" id="ARBA00023098"/>
    </source>
</evidence>
<keyword evidence="4" id="KW-0444">Lipid biosynthesis</keyword>
<keyword evidence="12" id="KW-1185">Reference proteome</keyword>
<proteinExistence type="inferred from homology"/>
<evidence type="ECO:0000256" key="4">
    <source>
        <dbReference type="ARBA" id="ARBA00022516"/>
    </source>
</evidence>
<comment type="cofactor">
    <cofactor evidence="1">
        <name>Fe(2+)</name>
        <dbReference type="ChEBI" id="CHEBI:29033"/>
    </cofactor>
</comment>
<evidence type="ECO:0000313" key="11">
    <source>
        <dbReference type="EMBL" id="MBB6122874.1"/>
    </source>
</evidence>
<organism evidence="11 12">
    <name type="scientific">Sphingobium subterraneum</name>
    <dbReference type="NCBI Taxonomy" id="627688"/>
    <lineage>
        <taxon>Bacteria</taxon>
        <taxon>Pseudomonadati</taxon>
        <taxon>Pseudomonadota</taxon>
        <taxon>Alphaproteobacteria</taxon>
        <taxon>Sphingomonadales</taxon>
        <taxon>Sphingomonadaceae</taxon>
        <taxon>Sphingobium</taxon>
    </lineage>
</organism>
<dbReference type="GO" id="GO:0045300">
    <property type="term" value="F:stearoyl-[ACP] desaturase activity"/>
    <property type="evidence" value="ECO:0007669"/>
    <property type="project" value="UniProtKB-EC"/>
</dbReference>